<dbReference type="AlphaFoldDB" id="A0A917Y282"/>
<accession>A0A917Y282</accession>
<reference evidence="2 3" key="1">
    <citation type="journal article" date="2014" name="Int. J. Syst. Evol. Microbiol.">
        <title>Complete genome sequence of Corynebacterium casei LMG S-19264T (=DSM 44701T), isolated from a smear-ripened cheese.</title>
        <authorList>
            <consortium name="US DOE Joint Genome Institute (JGI-PGF)"/>
            <person name="Walter F."/>
            <person name="Albersmeier A."/>
            <person name="Kalinowski J."/>
            <person name="Ruckert C."/>
        </authorList>
    </citation>
    <scope>NUCLEOTIDE SEQUENCE [LARGE SCALE GENOMIC DNA]</scope>
    <source>
        <strain evidence="2 3">CGMCC 4.7111</strain>
    </source>
</reference>
<dbReference type="EMBL" id="BMMM01000005">
    <property type="protein sequence ID" value="GGN63296.1"/>
    <property type="molecule type" value="Genomic_DNA"/>
</dbReference>
<dbReference type="Proteomes" id="UP000600365">
    <property type="component" value="Unassembled WGS sequence"/>
</dbReference>
<evidence type="ECO:0000313" key="2">
    <source>
        <dbReference type="EMBL" id="GGN63296.1"/>
    </source>
</evidence>
<feature type="region of interest" description="Disordered" evidence="1">
    <location>
        <begin position="17"/>
        <end position="63"/>
    </location>
</feature>
<sequence>MELPFVWIFKKGESGPLWGTDDGRHRERAAPVSGSLGATPAVQRIKARPRGTYPINQGSHLGT</sequence>
<gene>
    <name evidence="2" type="ORF">GCM10011579_031440</name>
</gene>
<name>A0A917Y282_9ACTN</name>
<evidence type="ECO:0000313" key="3">
    <source>
        <dbReference type="Proteomes" id="UP000600365"/>
    </source>
</evidence>
<keyword evidence="3" id="KW-1185">Reference proteome</keyword>
<evidence type="ECO:0000256" key="1">
    <source>
        <dbReference type="SAM" id="MobiDB-lite"/>
    </source>
</evidence>
<proteinExistence type="predicted"/>
<comment type="caution">
    <text evidence="2">The sequence shown here is derived from an EMBL/GenBank/DDBJ whole genome shotgun (WGS) entry which is preliminary data.</text>
</comment>
<protein>
    <submittedName>
        <fullName evidence="2">Uncharacterized protein</fullName>
    </submittedName>
</protein>
<organism evidence="2 3">
    <name type="scientific">Streptomyces albiflavescens</name>
    <dbReference type="NCBI Taxonomy" id="1623582"/>
    <lineage>
        <taxon>Bacteria</taxon>
        <taxon>Bacillati</taxon>
        <taxon>Actinomycetota</taxon>
        <taxon>Actinomycetes</taxon>
        <taxon>Kitasatosporales</taxon>
        <taxon>Streptomycetaceae</taxon>
        <taxon>Streptomyces</taxon>
    </lineage>
</organism>
<feature type="compositionally biased region" description="Polar residues" evidence="1">
    <location>
        <begin position="54"/>
        <end position="63"/>
    </location>
</feature>